<dbReference type="AlphaFoldDB" id="A0A9P4MB15"/>
<dbReference type="InterPro" id="IPR007117">
    <property type="entry name" value="Expansin_CBD"/>
</dbReference>
<feature type="domain" description="Expansin-like CBD" evidence="9">
    <location>
        <begin position="148"/>
        <end position="234"/>
    </location>
</feature>
<organism evidence="10 11">
    <name type="scientific">Rhizodiscina lignyota</name>
    <dbReference type="NCBI Taxonomy" id="1504668"/>
    <lineage>
        <taxon>Eukaryota</taxon>
        <taxon>Fungi</taxon>
        <taxon>Dikarya</taxon>
        <taxon>Ascomycota</taxon>
        <taxon>Pezizomycotina</taxon>
        <taxon>Dothideomycetes</taxon>
        <taxon>Pleosporomycetidae</taxon>
        <taxon>Aulographales</taxon>
        <taxon>Rhizodiscinaceae</taxon>
        <taxon>Rhizodiscina</taxon>
    </lineage>
</organism>
<dbReference type="Pfam" id="PF00177">
    <property type="entry name" value="Ribosomal_S7"/>
    <property type="match status" value="1"/>
</dbReference>
<dbReference type="PANTHER" id="PTHR11205">
    <property type="entry name" value="RIBOSOMAL PROTEIN S7"/>
    <property type="match status" value="1"/>
</dbReference>
<dbReference type="GO" id="GO:0005739">
    <property type="term" value="C:mitochondrion"/>
    <property type="evidence" value="ECO:0007669"/>
    <property type="project" value="UniProtKB-SubCell"/>
</dbReference>
<keyword evidence="4" id="KW-0496">Mitochondrion</keyword>
<dbReference type="OrthoDB" id="9972728at2759"/>
<dbReference type="GO" id="GO:0006412">
    <property type="term" value="P:translation"/>
    <property type="evidence" value="ECO:0007669"/>
    <property type="project" value="InterPro"/>
</dbReference>
<dbReference type="GO" id="GO:0005840">
    <property type="term" value="C:ribosome"/>
    <property type="evidence" value="ECO:0007669"/>
    <property type="project" value="UniProtKB-KW"/>
</dbReference>
<dbReference type="EMBL" id="ML978121">
    <property type="protein sequence ID" value="KAF2103855.1"/>
    <property type="molecule type" value="Genomic_DNA"/>
</dbReference>
<dbReference type="Gene3D" id="1.10.455.10">
    <property type="entry name" value="Ribosomal protein S7 domain"/>
    <property type="match status" value="1"/>
</dbReference>
<evidence type="ECO:0000313" key="10">
    <source>
        <dbReference type="EMBL" id="KAF2103855.1"/>
    </source>
</evidence>
<name>A0A9P4MB15_9PEZI</name>
<feature type="region of interest" description="Disordered" evidence="8">
    <location>
        <begin position="42"/>
        <end position="70"/>
    </location>
</feature>
<dbReference type="Proteomes" id="UP000799772">
    <property type="component" value="Unassembled WGS sequence"/>
</dbReference>
<comment type="similarity">
    <text evidence="2">Belongs to the universal ribosomal protein uS7 family.</text>
</comment>
<evidence type="ECO:0000256" key="7">
    <source>
        <dbReference type="ARBA" id="ARBA00039306"/>
    </source>
</evidence>
<accession>A0A9P4MB15</accession>
<comment type="subcellular location">
    <subcellularLocation>
        <location evidence="1">Mitochondrion</location>
    </subcellularLocation>
</comment>
<evidence type="ECO:0000256" key="2">
    <source>
        <dbReference type="ARBA" id="ARBA00007151"/>
    </source>
</evidence>
<keyword evidence="3 10" id="KW-0689">Ribosomal protein</keyword>
<dbReference type="InterPro" id="IPR000235">
    <property type="entry name" value="Ribosomal_uS7"/>
</dbReference>
<dbReference type="InterPro" id="IPR047988">
    <property type="entry name" value="Ribosomal_uS7m_fungi"/>
</dbReference>
<dbReference type="InterPro" id="IPR036823">
    <property type="entry name" value="Ribosomal_uS7_dom_sf"/>
</dbReference>
<evidence type="ECO:0000256" key="5">
    <source>
        <dbReference type="ARBA" id="ARBA00023274"/>
    </source>
</evidence>
<evidence type="ECO:0000313" key="11">
    <source>
        <dbReference type="Proteomes" id="UP000799772"/>
    </source>
</evidence>
<comment type="caution">
    <text evidence="10">The sequence shown here is derived from an EMBL/GenBank/DDBJ whole genome shotgun (WGS) entry which is preliminary data.</text>
</comment>
<dbReference type="PROSITE" id="PS50843">
    <property type="entry name" value="EXPANSIN_CBD"/>
    <property type="match status" value="1"/>
</dbReference>
<feature type="compositionally biased region" description="Basic and acidic residues" evidence="8">
    <location>
        <begin position="43"/>
        <end position="54"/>
    </location>
</feature>
<comment type="function">
    <text evidence="6">Component of the mitochondrial ribosome (mitoribosome), a dedicated translation machinery responsible for the synthesis of mitochondrial genome-encoded proteins, including at least some of the essential transmembrane subunits of the mitochondrial respiratory chain. The mitoribosomes are attached to the mitochondrial inner membrane and translation products are cotranslationally integrated into the membrane.</text>
</comment>
<proteinExistence type="inferred from homology"/>
<dbReference type="InterPro" id="IPR023798">
    <property type="entry name" value="Ribosomal_uS7_dom"/>
</dbReference>
<dbReference type="SUPFAM" id="SSF47973">
    <property type="entry name" value="Ribosomal protein S7"/>
    <property type="match status" value="1"/>
</dbReference>
<evidence type="ECO:0000256" key="4">
    <source>
        <dbReference type="ARBA" id="ARBA00023128"/>
    </source>
</evidence>
<sequence length="403" mass="44108">MPPRIPVFSVSKSLPHRSRVAIERWRGDAQLPVLPRCRAFADSSKDLPKSKDGKGPNMDQLPHASEEAAATAKITGEEGPDLQQGTPVEEVVKGDKEAEKNLPKVMQEALKSKTPNSKRSFSTMAGRMITASARTHQDLTQNPTDPAAWDAVLANLNAGDSSAVAENTGAERSTWLEERGYQFDPVWRSQNFKQGVQEALPAGVTGLQKSMSPDTTKVTDVLPNGWKFKERYDPLVAQFVGLMIRDGKKATAERHMTLILTHLRTSPPPKVSPLRPLLPGAPPPSHLPLNPLLYLQLAIDSVAPLLRMKSIRGAAGGGQALQLPVPLQDRQRRRTAIKWILDAASKRRNHGSGKGAFAQRVAEELIAVVEGKSGVWDKRNGIHKMGVAARANMNQRIRTKKSF</sequence>
<evidence type="ECO:0000256" key="1">
    <source>
        <dbReference type="ARBA" id="ARBA00004173"/>
    </source>
</evidence>
<dbReference type="CDD" id="cd14868">
    <property type="entry name" value="uS7_Mitochondria_Fungi"/>
    <property type="match status" value="1"/>
</dbReference>
<dbReference type="FunFam" id="1.10.455.10:FF:000006">
    <property type="entry name" value="37S ribosomal protein S7, mitochondrial"/>
    <property type="match status" value="1"/>
</dbReference>
<evidence type="ECO:0000256" key="3">
    <source>
        <dbReference type="ARBA" id="ARBA00022980"/>
    </source>
</evidence>
<evidence type="ECO:0000259" key="9">
    <source>
        <dbReference type="PROSITE" id="PS50843"/>
    </source>
</evidence>
<dbReference type="GO" id="GO:1990904">
    <property type="term" value="C:ribonucleoprotein complex"/>
    <property type="evidence" value="ECO:0007669"/>
    <property type="project" value="UniProtKB-KW"/>
</dbReference>
<keyword evidence="11" id="KW-1185">Reference proteome</keyword>
<reference evidence="10" key="1">
    <citation type="journal article" date="2020" name="Stud. Mycol.">
        <title>101 Dothideomycetes genomes: a test case for predicting lifestyles and emergence of pathogens.</title>
        <authorList>
            <person name="Haridas S."/>
            <person name="Albert R."/>
            <person name="Binder M."/>
            <person name="Bloem J."/>
            <person name="Labutti K."/>
            <person name="Salamov A."/>
            <person name="Andreopoulos B."/>
            <person name="Baker S."/>
            <person name="Barry K."/>
            <person name="Bills G."/>
            <person name="Bluhm B."/>
            <person name="Cannon C."/>
            <person name="Castanera R."/>
            <person name="Culley D."/>
            <person name="Daum C."/>
            <person name="Ezra D."/>
            <person name="Gonzalez J."/>
            <person name="Henrissat B."/>
            <person name="Kuo A."/>
            <person name="Liang C."/>
            <person name="Lipzen A."/>
            <person name="Lutzoni F."/>
            <person name="Magnuson J."/>
            <person name="Mondo S."/>
            <person name="Nolan M."/>
            <person name="Ohm R."/>
            <person name="Pangilinan J."/>
            <person name="Park H.-J."/>
            <person name="Ramirez L."/>
            <person name="Alfaro M."/>
            <person name="Sun H."/>
            <person name="Tritt A."/>
            <person name="Yoshinaga Y."/>
            <person name="Zwiers L.-H."/>
            <person name="Turgeon B."/>
            <person name="Goodwin S."/>
            <person name="Spatafora J."/>
            <person name="Crous P."/>
            <person name="Grigoriev I."/>
        </authorList>
    </citation>
    <scope>NUCLEOTIDE SEQUENCE</scope>
    <source>
        <strain evidence="10">CBS 133067</strain>
    </source>
</reference>
<protein>
    <recommendedName>
        <fullName evidence="7">Small ribosomal subunit protein uS7m</fullName>
    </recommendedName>
</protein>
<evidence type="ECO:0000256" key="8">
    <source>
        <dbReference type="SAM" id="MobiDB-lite"/>
    </source>
</evidence>
<gene>
    <name evidence="10" type="ORF">NA57DRAFT_50720</name>
</gene>
<evidence type="ECO:0000256" key="6">
    <source>
        <dbReference type="ARBA" id="ARBA00037226"/>
    </source>
</evidence>
<keyword evidence="5" id="KW-0687">Ribonucleoprotein</keyword>